<name>A0ABW6IFP8_9CYAN</name>
<keyword evidence="4" id="KW-0812">Transmembrane</keyword>
<keyword evidence="2 3" id="KW-0175">Coiled coil</keyword>
<feature type="transmembrane region" description="Helical" evidence="4">
    <location>
        <begin position="14"/>
        <end position="33"/>
    </location>
</feature>
<comment type="subcellular location">
    <subcellularLocation>
        <location evidence="1">Cell envelope</location>
    </subcellularLocation>
</comment>
<dbReference type="InterPro" id="IPR050465">
    <property type="entry name" value="UPF0194_transport"/>
</dbReference>
<dbReference type="Gene3D" id="2.40.30.170">
    <property type="match status" value="1"/>
</dbReference>
<dbReference type="InterPro" id="IPR014315">
    <property type="entry name" value="ABC_heterocyst_DevB"/>
</dbReference>
<evidence type="ECO:0000313" key="7">
    <source>
        <dbReference type="Proteomes" id="UP001600165"/>
    </source>
</evidence>
<dbReference type="SUPFAM" id="SSF111369">
    <property type="entry name" value="HlyD-like secretion proteins"/>
    <property type="match status" value="2"/>
</dbReference>
<feature type="domain" description="Multidrug resistance protein MdtA-like alpha-helical hairpin" evidence="5">
    <location>
        <begin position="155"/>
        <end position="211"/>
    </location>
</feature>
<dbReference type="RefSeq" id="WP_377965322.1">
    <property type="nucleotide sequence ID" value="NZ_JBHZOL010000075.1"/>
</dbReference>
<sequence>MDANQTQGPFKSNLVWLLLGALVFVGGATFWTARSLMVARQVALEEAVVAPPQQVSVAALGRIEPQGQVVDIAASEGGRISRILVTEGDTVTDDQILAYLDLYEVRLAERDLAASELAEAQALLAAETTVGQTRIQEAQTRYAQSDTPQTYAIEAQAATIKSLEADLTLARTDLTRFQQLYQRGAIARQELDQQQTEVNRLQEDLNSALATRSQLETNRLTDMRNAQAQISSAEAGLQLSQAQVKVESAAQNLALAEARLALTLIRAPQAGQILDVLVQPGEAVGMGDALMAMGNTQQMFVVAEVYETDIGLVQVGQSAQITSRNGAFAETLVGVVDEVGLQIFKNDILDDDPAANADARVVEVRIRIDEGDSQAVASLTNLQVDVVIDVTDEDG</sequence>
<organism evidence="6 7">
    <name type="scientific">Almyronema epifaneia S1</name>
    <dbReference type="NCBI Taxonomy" id="2991925"/>
    <lineage>
        <taxon>Bacteria</taxon>
        <taxon>Bacillati</taxon>
        <taxon>Cyanobacteriota</taxon>
        <taxon>Cyanophyceae</taxon>
        <taxon>Nodosilineales</taxon>
        <taxon>Nodosilineaceae</taxon>
        <taxon>Almyronema</taxon>
        <taxon>Almyronema epifaneia</taxon>
    </lineage>
</organism>
<comment type="caution">
    <text evidence="6">The sequence shown here is derived from an EMBL/GenBank/DDBJ whole genome shotgun (WGS) entry which is preliminary data.</text>
</comment>
<dbReference type="Proteomes" id="UP001600165">
    <property type="component" value="Unassembled WGS sequence"/>
</dbReference>
<evidence type="ECO:0000313" key="6">
    <source>
        <dbReference type="EMBL" id="MFE4107015.1"/>
    </source>
</evidence>
<reference evidence="6 7" key="1">
    <citation type="submission" date="2024-10" db="EMBL/GenBank/DDBJ databases">
        <authorList>
            <person name="Ratan Roy A."/>
            <person name="Morales Sandoval P.H."/>
            <person name="De Los Santos Villalobos S."/>
            <person name="Chakraborty S."/>
            <person name="Mukherjee J."/>
        </authorList>
    </citation>
    <scope>NUCLEOTIDE SEQUENCE [LARGE SCALE GENOMIC DNA]</scope>
    <source>
        <strain evidence="6 7">S1</strain>
    </source>
</reference>
<gene>
    <name evidence="6" type="ORF">ACFVKH_12040</name>
</gene>
<keyword evidence="4" id="KW-1133">Transmembrane helix</keyword>
<accession>A0ABW6IFP8</accession>
<evidence type="ECO:0000256" key="4">
    <source>
        <dbReference type="SAM" id="Phobius"/>
    </source>
</evidence>
<dbReference type="PANTHER" id="PTHR32347">
    <property type="entry name" value="EFFLUX SYSTEM COMPONENT YKNX-RELATED"/>
    <property type="match status" value="1"/>
</dbReference>
<evidence type="ECO:0000256" key="1">
    <source>
        <dbReference type="ARBA" id="ARBA00004196"/>
    </source>
</evidence>
<proteinExistence type="predicted"/>
<feature type="coiled-coil region" evidence="3">
    <location>
        <begin position="184"/>
        <end position="259"/>
    </location>
</feature>
<keyword evidence="7" id="KW-1185">Reference proteome</keyword>
<keyword evidence="4" id="KW-0472">Membrane</keyword>
<dbReference type="PANTHER" id="PTHR32347:SF27">
    <property type="entry name" value="RND EFFLUX PUMP MEMBRANE FUSION PROTEIN BARREL-SANDWICH DOMAIN-CONTAINING PROTEIN"/>
    <property type="match status" value="1"/>
</dbReference>
<protein>
    <submittedName>
        <fullName evidence="6">Efflux RND transporter periplasmic adaptor subunit</fullName>
    </submittedName>
</protein>
<dbReference type="Pfam" id="PF25876">
    <property type="entry name" value="HH_MFP_RND"/>
    <property type="match status" value="1"/>
</dbReference>
<evidence type="ECO:0000259" key="5">
    <source>
        <dbReference type="Pfam" id="PF25876"/>
    </source>
</evidence>
<dbReference type="Gene3D" id="2.40.50.100">
    <property type="match status" value="1"/>
</dbReference>
<dbReference type="Gene3D" id="1.10.287.470">
    <property type="entry name" value="Helix hairpin bin"/>
    <property type="match status" value="1"/>
</dbReference>
<dbReference type="InterPro" id="IPR058624">
    <property type="entry name" value="MdtA-like_HH"/>
</dbReference>
<evidence type="ECO:0000256" key="2">
    <source>
        <dbReference type="ARBA" id="ARBA00023054"/>
    </source>
</evidence>
<evidence type="ECO:0000256" key="3">
    <source>
        <dbReference type="SAM" id="Coils"/>
    </source>
</evidence>
<dbReference type="EMBL" id="JBHZOL010000075">
    <property type="protein sequence ID" value="MFE4107015.1"/>
    <property type="molecule type" value="Genomic_DNA"/>
</dbReference>
<dbReference type="NCBIfam" id="TIGR02971">
    <property type="entry name" value="heterocyst_DevB"/>
    <property type="match status" value="1"/>
</dbReference>